<dbReference type="Proteomes" id="UP000830583">
    <property type="component" value="Chromosome"/>
</dbReference>
<evidence type="ECO:0000313" key="3">
    <source>
        <dbReference type="Proteomes" id="UP000830583"/>
    </source>
</evidence>
<feature type="transmembrane region" description="Helical" evidence="1">
    <location>
        <begin position="115"/>
        <end position="148"/>
    </location>
</feature>
<dbReference type="RefSeq" id="WP_248434286.1">
    <property type="nucleotide sequence ID" value="NZ_CP096205.1"/>
</dbReference>
<evidence type="ECO:0000313" key="2">
    <source>
        <dbReference type="EMBL" id="UPQ79281.1"/>
    </source>
</evidence>
<evidence type="ECO:0000256" key="1">
    <source>
        <dbReference type="SAM" id="Phobius"/>
    </source>
</evidence>
<keyword evidence="1" id="KW-0812">Transmembrane</keyword>
<feature type="transmembrane region" description="Helical" evidence="1">
    <location>
        <begin position="9"/>
        <end position="30"/>
    </location>
</feature>
<proteinExistence type="predicted"/>
<sequence>MKLKIDEHFYFLLFLGIYHLFFVFISFDYVTKNGGDAFLYWLQTESTQHKSWFDFSSYGTDAVLFLNYPFAKLLSISFFFGFVLYALIGFFGFIQLYRLALLMMKSEEMTKASKYLLYAFLLLPNTHFWTAMIGKEAIIFAALSTLFLKAYQQKFTSVAFVLSFLIVFIIRPHLAFMLLLTLLIVLLFSSKMNWKQKASTFGSVTVLLGISFYMFLQLSEIKRLDWSRIKRFNLGSLRSFEGSGSFVPIENYSYPMKLFTFYFRPLFENSDNLIYWVLSVENSFLLMLLSVGVFLVVKYRSIFCKDDFSKFIILFCLIGGLLFTQRYSGLGIFVRTKIMFLPYLGVVLIAFINKFWNEKYKPTLENMTND</sequence>
<organism evidence="2 3">
    <name type="scientific">Flavobacterium azooxidireducens</name>
    <dbReference type="NCBI Taxonomy" id="1871076"/>
    <lineage>
        <taxon>Bacteria</taxon>
        <taxon>Pseudomonadati</taxon>
        <taxon>Bacteroidota</taxon>
        <taxon>Flavobacteriia</taxon>
        <taxon>Flavobacteriales</taxon>
        <taxon>Flavobacteriaceae</taxon>
        <taxon>Flavobacterium</taxon>
    </lineage>
</organism>
<gene>
    <name evidence="2" type="ORF">M0M57_00225</name>
</gene>
<name>A0ABY4KEQ1_9FLAO</name>
<keyword evidence="1" id="KW-1133">Transmembrane helix</keyword>
<reference evidence="2" key="1">
    <citation type="submission" date="2022-04" db="EMBL/GenBank/DDBJ databases">
        <title>Consumption of N2O by Flavobacterium azooxidireducens sp. nov. isolated from Decomposing Leaf Litter of Phragmites australis (Cav.).</title>
        <authorList>
            <person name="Behrendt U."/>
            <person name="Spanner T."/>
            <person name="Augustin J."/>
            <person name="Horn M.A."/>
            <person name="Kolb S."/>
            <person name="Ulrich A."/>
        </authorList>
    </citation>
    <scope>NUCLEOTIDE SEQUENCE</scope>
    <source>
        <strain evidence="2">IGB 4-14</strain>
    </source>
</reference>
<protein>
    <recommendedName>
        <fullName evidence="4">Glycosyltransferase RgtA/B/C/D-like domain-containing protein</fullName>
    </recommendedName>
</protein>
<evidence type="ECO:0008006" key="4">
    <source>
        <dbReference type="Google" id="ProtNLM"/>
    </source>
</evidence>
<keyword evidence="1" id="KW-0472">Membrane</keyword>
<feature type="transmembrane region" description="Helical" evidence="1">
    <location>
        <begin position="73"/>
        <end position="94"/>
    </location>
</feature>
<feature type="transmembrane region" description="Helical" evidence="1">
    <location>
        <begin position="308"/>
        <end position="326"/>
    </location>
</feature>
<keyword evidence="3" id="KW-1185">Reference proteome</keyword>
<accession>A0ABY4KEQ1</accession>
<feature type="transmembrane region" description="Helical" evidence="1">
    <location>
        <begin position="200"/>
        <end position="218"/>
    </location>
</feature>
<dbReference type="EMBL" id="CP096205">
    <property type="protein sequence ID" value="UPQ79281.1"/>
    <property type="molecule type" value="Genomic_DNA"/>
</dbReference>
<feature type="transmembrane region" description="Helical" evidence="1">
    <location>
        <begin position="332"/>
        <end position="352"/>
    </location>
</feature>
<feature type="transmembrane region" description="Helical" evidence="1">
    <location>
        <begin position="273"/>
        <end position="296"/>
    </location>
</feature>
<feature type="transmembrane region" description="Helical" evidence="1">
    <location>
        <begin position="160"/>
        <end position="188"/>
    </location>
</feature>